<protein>
    <submittedName>
        <fullName evidence="2">Uncharacterized protein</fullName>
    </submittedName>
</protein>
<dbReference type="OrthoDB" id="630817at2759"/>
<dbReference type="Pfam" id="PF05904">
    <property type="entry name" value="DUF863"/>
    <property type="match status" value="1"/>
</dbReference>
<feature type="region of interest" description="Disordered" evidence="1">
    <location>
        <begin position="569"/>
        <end position="606"/>
    </location>
</feature>
<feature type="region of interest" description="Disordered" evidence="1">
    <location>
        <begin position="505"/>
        <end position="534"/>
    </location>
</feature>
<feature type="region of interest" description="Disordered" evidence="1">
    <location>
        <begin position="620"/>
        <end position="639"/>
    </location>
</feature>
<name>A0A484K5C7_9ASTE</name>
<dbReference type="PANTHER" id="PTHR33167:SF63">
    <property type="entry name" value="MYB-CC TYPE TRANSCRIPTION FACTOR LHEQLE-CONTAINING DOMAIN-CONTAINING PROTEIN"/>
    <property type="match status" value="1"/>
</dbReference>
<reference evidence="2 3" key="1">
    <citation type="submission" date="2018-04" db="EMBL/GenBank/DDBJ databases">
        <authorList>
            <person name="Vogel A."/>
        </authorList>
    </citation>
    <scope>NUCLEOTIDE SEQUENCE [LARGE SCALE GENOMIC DNA]</scope>
</reference>
<feature type="compositionally biased region" description="Basic residues" evidence="1">
    <location>
        <begin position="521"/>
        <end position="530"/>
    </location>
</feature>
<dbReference type="AlphaFoldDB" id="A0A484K5C7"/>
<dbReference type="PANTHER" id="PTHR33167">
    <property type="entry name" value="TRANSCRIPTION FACTOR, PUTATIVE (DUF863)-RELATED"/>
    <property type="match status" value="1"/>
</dbReference>
<evidence type="ECO:0000313" key="2">
    <source>
        <dbReference type="EMBL" id="VFQ58487.1"/>
    </source>
</evidence>
<feature type="compositionally biased region" description="Acidic residues" evidence="1">
    <location>
        <begin position="462"/>
        <end position="474"/>
    </location>
</feature>
<evidence type="ECO:0000256" key="1">
    <source>
        <dbReference type="SAM" id="MobiDB-lite"/>
    </source>
</evidence>
<evidence type="ECO:0000313" key="3">
    <source>
        <dbReference type="Proteomes" id="UP000595140"/>
    </source>
</evidence>
<proteinExistence type="predicted"/>
<dbReference type="Proteomes" id="UP000595140">
    <property type="component" value="Unassembled WGS sequence"/>
</dbReference>
<dbReference type="EMBL" id="OOIL02000001">
    <property type="protein sequence ID" value="VFQ58487.1"/>
    <property type="molecule type" value="Genomic_DNA"/>
</dbReference>
<organism evidence="2 3">
    <name type="scientific">Cuscuta campestris</name>
    <dbReference type="NCBI Taxonomy" id="132261"/>
    <lineage>
        <taxon>Eukaryota</taxon>
        <taxon>Viridiplantae</taxon>
        <taxon>Streptophyta</taxon>
        <taxon>Embryophyta</taxon>
        <taxon>Tracheophyta</taxon>
        <taxon>Spermatophyta</taxon>
        <taxon>Magnoliopsida</taxon>
        <taxon>eudicotyledons</taxon>
        <taxon>Gunneridae</taxon>
        <taxon>Pentapetalae</taxon>
        <taxon>asterids</taxon>
        <taxon>lamiids</taxon>
        <taxon>Solanales</taxon>
        <taxon>Convolvulaceae</taxon>
        <taxon>Cuscuteae</taxon>
        <taxon>Cuscuta</taxon>
        <taxon>Cuscuta subgen. Grammica</taxon>
        <taxon>Cuscuta sect. Cleistogrammica</taxon>
    </lineage>
</organism>
<accession>A0A484K5C7</accession>
<gene>
    <name evidence="2" type="ORF">CCAM_LOCUS263</name>
</gene>
<sequence length="639" mass="71662">MGTKVQCKTVLPAFYSVKDINGSLSNGMCLLNNNEQTTLIGQHFESFSLRFPMDGYFEYEKEKVRQTILKHESTFRHQLQELHRLYNKQRDLMSDLRMRELHKNPLEVEGCLSHTPPDEAKRMWHANHFPLTHRQVSSSSGTHYPRALFGCRESANRAVLVSMQGNEAKQGVNPVRYDTYLRRNGCLADLNEPIVIEDDYTPISPFNDTQNGKKSSGNPFVERNGGTCLQNIQSIHGEYRHENFSLDINADAPSSDDLPSNTNAETEMKKKTIFGVVLSEGKGEQIFSASSGIANISSQNQRIELNVVETGRNGGIMVEKSYHMNLDLLQNCSHQFFKKSEAAAAAGEDAANVVNKKIFGVPIFNFSADSGKVNTDEAATANHFEDSDSGLRNQIDLNVSLHEEEGEALTVLQLEENIEDVTRLAAEAIVSISSIPSSSGDCLKWFADLISSQIDESSTLNGEEEDDEEEEDSIPEGMDYFEFTTLKLRDEKCYEPSILDVHFDGGGGAGGEGETREVVSKRRPRRRGPAARRDFQRDVLPGLVSLSRHEVSEDILTFQELLKKSGGSVWRSRMSRGRKDGGGGGRRRRRGGPLTNHHPMCSDSETTPEKMIISLTGGWGRRRRRRPWQRFPKGRTHME</sequence>
<dbReference type="InterPro" id="IPR008581">
    <property type="entry name" value="DUF863_pln"/>
</dbReference>
<keyword evidence="3" id="KW-1185">Reference proteome</keyword>
<feature type="region of interest" description="Disordered" evidence="1">
    <location>
        <begin position="456"/>
        <end position="475"/>
    </location>
</feature>